<feature type="domain" description="FAD-binding" evidence="5">
    <location>
        <begin position="6"/>
        <end position="342"/>
    </location>
</feature>
<evidence type="ECO:0000313" key="6">
    <source>
        <dbReference type="EMBL" id="KIY01304.1"/>
    </source>
</evidence>
<dbReference type="Gene3D" id="3.50.50.60">
    <property type="entry name" value="FAD/NAD(P)-binding domain"/>
    <property type="match status" value="1"/>
</dbReference>
<dbReference type="VEuPathDB" id="FungiDB:Z520_02856"/>
<reference evidence="6 7" key="1">
    <citation type="submission" date="2015-01" db="EMBL/GenBank/DDBJ databases">
        <title>The Genome Sequence of Fonsecaea multimorphosa CBS 102226.</title>
        <authorList>
            <consortium name="The Broad Institute Genomics Platform"/>
            <person name="Cuomo C."/>
            <person name="de Hoog S."/>
            <person name="Gorbushina A."/>
            <person name="Stielow B."/>
            <person name="Teixiera M."/>
            <person name="Abouelleil A."/>
            <person name="Chapman S.B."/>
            <person name="Priest M."/>
            <person name="Young S.K."/>
            <person name="Wortman J."/>
            <person name="Nusbaum C."/>
            <person name="Birren B."/>
        </authorList>
    </citation>
    <scope>NUCLEOTIDE SEQUENCE [LARGE SCALE GENOMIC DNA]</scope>
    <source>
        <strain evidence="6 7">CBS 102226</strain>
    </source>
</reference>
<dbReference type="InterPro" id="IPR036188">
    <property type="entry name" value="FAD/NAD-bd_sf"/>
</dbReference>
<dbReference type="OrthoDB" id="10016252at2759"/>
<evidence type="ECO:0000256" key="3">
    <source>
        <dbReference type="ARBA" id="ARBA00023002"/>
    </source>
</evidence>
<dbReference type="GO" id="GO:0016491">
    <property type="term" value="F:oxidoreductase activity"/>
    <property type="evidence" value="ECO:0007669"/>
    <property type="project" value="UniProtKB-KW"/>
</dbReference>
<dbReference type="Proteomes" id="UP000053411">
    <property type="component" value="Unassembled WGS sequence"/>
</dbReference>
<dbReference type="GeneID" id="27708602"/>
<accession>A0A0D2KWV7</accession>
<keyword evidence="1" id="KW-0285">Flavoprotein</keyword>
<dbReference type="PANTHER" id="PTHR43476:SF4">
    <property type="entry name" value="BLR0106 PROTEIN"/>
    <property type="match status" value="1"/>
</dbReference>
<proteinExistence type="predicted"/>
<sequence>MVEVKKVIIVGAGPSGLLCGLMLAQAGIPVDILEAKDKFDSSPRALGYGSSAVQVLRRAGVLEKVRKAGIEVQSFSFRKLNGEKIASVARADLDNPDRPAVLPISLLNPILKEEIEKLPGACIHWKHKVINVGNDLEGAWILAQTPSGQQRFAADYVVGCDGANSAVRQALFGTSFPGFTWDEQLVATDIYYDIDKFGWDDTQFIISREHHSLIARINRDGLWRFTYSELGHLSYDDVKERLPLRFRKILPGHPEPDQYRISNFSPYKMHQRLAERMRVGRVLLAGDAAHLCNPFGGLGLTGGIADVGSLIDCLVGIHTGRANDDILDKYDEIRRQKWQNFTDPTSTRNLRRVTNDDEESIKKDPFLQYLTASSAGNNSTVELQAAELELVGDMTCFYVN</sequence>
<dbReference type="PANTHER" id="PTHR43476">
    <property type="entry name" value="3-(3-HYDROXY-PHENYL)PROPIONATE/3-HYDROXYCINNAMIC ACID HYDROXYLASE"/>
    <property type="match status" value="1"/>
</dbReference>
<evidence type="ECO:0000313" key="7">
    <source>
        <dbReference type="Proteomes" id="UP000053411"/>
    </source>
</evidence>
<dbReference type="InterPro" id="IPR002938">
    <property type="entry name" value="FAD-bd"/>
</dbReference>
<keyword evidence="7" id="KW-1185">Reference proteome</keyword>
<dbReference type="STRING" id="1442371.A0A0D2KWV7"/>
<keyword evidence="3" id="KW-0560">Oxidoreductase</keyword>
<dbReference type="InterPro" id="IPR050631">
    <property type="entry name" value="PheA/TfdB_FAD_monoxygenase"/>
</dbReference>
<dbReference type="RefSeq" id="XP_016635426.1">
    <property type="nucleotide sequence ID" value="XM_016773369.1"/>
</dbReference>
<dbReference type="PRINTS" id="PR00420">
    <property type="entry name" value="RNGMNOXGNASE"/>
</dbReference>
<evidence type="ECO:0000259" key="5">
    <source>
        <dbReference type="Pfam" id="PF01494"/>
    </source>
</evidence>
<keyword evidence="4" id="KW-0520">NAD</keyword>
<dbReference type="Gene3D" id="3.30.70.2450">
    <property type="match status" value="1"/>
</dbReference>
<keyword evidence="2" id="KW-0274">FAD</keyword>
<name>A0A0D2KWV7_9EURO</name>
<gene>
    <name evidence="6" type="ORF">Z520_02856</name>
</gene>
<dbReference type="AlphaFoldDB" id="A0A0D2KWV7"/>
<organism evidence="6 7">
    <name type="scientific">Fonsecaea multimorphosa CBS 102226</name>
    <dbReference type="NCBI Taxonomy" id="1442371"/>
    <lineage>
        <taxon>Eukaryota</taxon>
        <taxon>Fungi</taxon>
        <taxon>Dikarya</taxon>
        <taxon>Ascomycota</taxon>
        <taxon>Pezizomycotina</taxon>
        <taxon>Eurotiomycetes</taxon>
        <taxon>Chaetothyriomycetidae</taxon>
        <taxon>Chaetothyriales</taxon>
        <taxon>Herpotrichiellaceae</taxon>
        <taxon>Fonsecaea</taxon>
    </lineage>
</organism>
<dbReference type="GO" id="GO:0071949">
    <property type="term" value="F:FAD binding"/>
    <property type="evidence" value="ECO:0007669"/>
    <property type="project" value="InterPro"/>
</dbReference>
<evidence type="ECO:0000256" key="1">
    <source>
        <dbReference type="ARBA" id="ARBA00022630"/>
    </source>
</evidence>
<dbReference type="SUPFAM" id="SSF51905">
    <property type="entry name" value="FAD/NAD(P)-binding domain"/>
    <property type="match status" value="1"/>
</dbReference>
<dbReference type="EMBL" id="KN848065">
    <property type="protein sequence ID" value="KIY01304.1"/>
    <property type="molecule type" value="Genomic_DNA"/>
</dbReference>
<evidence type="ECO:0000256" key="4">
    <source>
        <dbReference type="ARBA" id="ARBA00023027"/>
    </source>
</evidence>
<dbReference type="Pfam" id="PF01494">
    <property type="entry name" value="FAD_binding_3"/>
    <property type="match status" value="1"/>
</dbReference>
<protein>
    <recommendedName>
        <fullName evidence="5">FAD-binding domain-containing protein</fullName>
    </recommendedName>
</protein>
<evidence type="ECO:0000256" key="2">
    <source>
        <dbReference type="ARBA" id="ARBA00022827"/>
    </source>
</evidence>